<dbReference type="AlphaFoldDB" id="A0A2P5AFK4"/>
<gene>
    <name evidence="1" type="ORF">PanWU01x14_337490</name>
</gene>
<evidence type="ECO:0000313" key="1">
    <source>
        <dbReference type="EMBL" id="PON35310.1"/>
    </source>
</evidence>
<dbReference type="Proteomes" id="UP000237105">
    <property type="component" value="Unassembled WGS sequence"/>
</dbReference>
<dbReference type="OrthoDB" id="1886726at2759"/>
<proteinExistence type="predicted"/>
<protein>
    <submittedName>
        <fullName evidence="1">Uncharacterized protein</fullName>
    </submittedName>
</protein>
<sequence length="106" mass="11755">MQSMLNLHGTYGLPLCVSGITHHLNFSKEMVDHDQRREAMKEQRTRAMEDLNANQEVGFQRLSETFLDGIRNGAQVGDDHPDQDLGSAGVLRHLCYSGLSCIAKAA</sequence>
<keyword evidence="2" id="KW-1185">Reference proteome</keyword>
<reference evidence="2" key="1">
    <citation type="submission" date="2016-06" db="EMBL/GenBank/DDBJ databases">
        <title>Parallel loss of symbiosis genes in relatives of nitrogen-fixing non-legume Parasponia.</title>
        <authorList>
            <person name="Van Velzen R."/>
            <person name="Holmer R."/>
            <person name="Bu F."/>
            <person name="Rutten L."/>
            <person name="Van Zeijl A."/>
            <person name="Liu W."/>
            <person name="Santuari L."/>
            <person name="Cao Q."/>
            <person name="Sharma T."/>
            <person name="Shen D."/>
            <person name="Roswanjaya Y."/>
            <person name="Wardhani T."/>
            <person name="Kalhor M.S."/>
            <person name="Jansen J."/>
            <person name="Van den Hoogen J."/>
            <person name="Gungor B."/>
            <person name="Hartog M."/>
            <person name="Hontelez J."/>
            <person name="Verver J."/>
            <person name="Yang W.-C."/>
            <person name="Schijlen E."/>
            <person name="Repin R."/>
            <person name="Schilthuizen M."/>
            <person name="Schranz E."/>
            <person name="Heidstra R."/>
            <person name="Miyata K."/>
            <person name="Fedorova E."/>
            <person name="Kohlen W."/>
            <person name="Bisseling T."/>
            <person name="Smit S."/>
            <person name="Geurts R."/>
        </authorList>
    </citation>
    <scope>NUCLEOTIDE SEQUENCE [LARGE SCALE GENOMIC DNA]</scope>
    <source>
        <strain evidence="2">cv. WU1-14</strain>
    </source>
</reference>
<accession>A0A2P5AFK4</accession>
<name>A0A2P5AFK4_PARAD</name>
<organism evidence="1 2">
    <name type="scientific">Parasponia andersonii</name>
    <name type="common">Sponia andersonii</name>
    <dbReference type="NCBI Taxonomy" id="3476"/>
    <lineage>
        <taxon>Eukaryota</taxon>
        <taxon>Viridiplantae</taxon>
        <taxon>Streptophyta</taxon>
        <taxon>Embryophyta</taxon>
        <taxon>Tracheophyta</taxon>
        <taxon>Spermatophyta</taxon>
        <taxon>Magnoliopsida</taxon>
        <taxon>eudicotyledons</taxon>
        <taxon>Gunneridae</taxon>
        <taxon>Pentapetalae</taxon>
        <taxon>rosids</taxon>
        <taxon>fabids</taxon>
        <taxon>Rosales</taxon>
        <taxon>Cannabaceae</taxon>
        <taxon>Parasponia</taxon>
    </lineage>
</organism>
<comment type="caution">
    <text evidence="1">The sequence shown here is derived from an EMBL/GenBank/DDBJ whole genome shotgun (WGS) entry which is preliminary data.</text>
</comment>
<evidence type="ECO:0000313" key="2">
    <source>
        <dbReference type="Proteomes" id="UP000237105"/>
    </source>
</evidence>
<dbReference type="EMBL" id="JXTB01000617">
    <property type="protein sequence ID" value="PON35310.1"/>
    <property type="molecule type" value="Genomic_DNA"/>
</dbReference>